<accession>A0A8J2H704</accession>
<protein>
    <submittedName>
        <fullName evidence="1">Uncharacterized protein</fullName>
    </submittedName>
</protein>
<dbReference type="OrthoDB" id="7685730at2759"/>
<proteinExistence type="predicted"/>
<dbReference type="EMBL" id="CAJNRD030001117">
    <property type="protein sequence ID" value="CAG5079418.1"/>
    <property type="molecule type" value="Genomic_DNA"/>
</dbReference>
<evidence type="ECO:0000313" key="2">
    <source>
        <dbReference type="Proteomes" id="UP000786811"/>
    </source>
</evidence>
<reference evidence="1" key="1">
    <citation type="submission" date="2021-04" db="EMBL/GenBank/DDBJ databases">
        <authorList>
            <person name="Chebbi M.A.C M."/>
        </authorList>
    </citation>
    <scope>NUCLEOTIDE SEQUENCE</scope>
</reference>
<gene>
    <name evidence="1" type="ORF">HICCMSTLAB_LOCUS3006</name>
</gene>
<dbReference type="Proteomes" id="UP000786811">
    <property type="component" value="Unassembled WGS sequence"/>
</dbReference>
<sequence>MRLLIYVEIDSYKQGQRRLNRAFTTLDVKSTDDESNKDTSRVKPKILSNVEVAKDLDSILPMQKNTNQISISRKEKCSLKKKLNNDESQNNTLGPIDESDEVLDFQSLKVYLDKKLLDLDNSVKRNLSSEKKSLQYDLKKNFDELKNTLLANNLSGTPRLSLSDAKTKLDVKLPFADLADFKEFDDDVKSSKSKKEALMVLLRVLIYGQTTSKGCICKIASALLTKSVESHYSGTGKIIKGVGKLNFSSTETYKCMRDILPKNLVILRNAKILPEKLANGCLVVMTESMGEKKDLSRHKFFFYFYIFDFLNLKLKKKLKLF</sequence>
<keyword evidence="2" id="KW-1185">Reference proteome</keyword>
<dbReference type="AlphaFoldDB" id="A0A8J2H704"/>
<name>A0A8J2H704_COTCN</name>
<organism evidence="1 2">
    <name type="scientific">Cotesia congregata</name>
    <name type="common">Parasitoid wasp</name>
    <name type="synonym">Apanteles congregatus</name>
    <dbReference type="NCBI Taxonomy" id="51543"/>
    <lineage>
        <taxon>Eukaryota</taxon>
        <taxon>Metazoa</taxon>
        <taxon>Ecdysozoa</taxon>
        <taxon>Arthropoda</taxon>
        <taxon>Hexapoda</taxon>
        <taxon>Insecta</taxon>
        <taxon>Pterygota</taxon>
        <taxon>Neoptera</taxon>
        <taxon>Endopterygota</taxon>
        <taxon>Hymenoptera</taxon>
        <taxon>Apocrita</taxon>
        <taxon>Ichneumonoidea</taxon>
        <taxon>Braconidae</taxon>
        <taxon>Microgastrinae</taxon>
        <taxon>Cotesia</taxon>
    </lineage>
</organism>
<evidence type="ECO:0000313" key="1">
    <source>
        <dbReference type="EMBL" id="CAG5079418.1"/>
    </source>
</evidence>
<comment type="caution">
    <text evidence="1">The sequence shown here is derived from an EMBL/GenBank/DDBJ whole genome shotgun (WGS) entry which is preliminary data.</text>
</comment>